<name>A0AAE1LTT6_9NEOP</name>
<comment type="function">
    <text evidence="8">Functions in trans to edit the amino acid moiety from incorrectly charged tRNA(Ala).</text>
</comment>
<organism evidence="10 11">
    <name type="scientific">Frankliniella fusca</name>
    <dbReference type="NCBI Taxonomy" id="407009"/>
    <lineage>
        <taxon>Eukaryota</taxon>
        <taxon>Metazoa</taxon>
        <taxon>Ecdysozoa</taxon>
        <taxon>Arthropoda</taxon>
        <taxon>Hexapoda</taxon>
        <taxon>Insecta</taxon>
        <taxon>Pterygota</taxon>
        <taxon>Neoptera</taxon>
        <taxon>Paraneoptera</taxon>
        <taxon>Thysanoptera</taxon>
        <taxon>Terebrantia</taxon>
        <taxon>Thripoidea</taxon>
        <taxon>Thripidae</taxon>
        <taxon>Frankliniella</taxon>
    </lineage>
</organism>
<evidence type="ECO:0000256" key="5">
    <source>
        <dbReference type="ARBA" id="ARBA00022723"/>
    </source>
</evidence>
<dbReference type="GO" id="GO:0005737">
    <property type="term" value="C:cytoplasm"/>
    <property type="evidence" value="ECO:0007669"/>
    <property type="project" value="UniProtKB-SubCell"/>
</dbReference>
<evidence type="ECO:0000256" key="8">
    <source>
        <dbReference type="ARBA" id="ARBA00053555"/>
    </source>
</evidence>
<evidence type="ECO:0000313" key="11">
    <source>
        <dbReference type="Proteomes" id="UP001219518"/>
    </source>
</evidence>
<dbReference type="AlphaFoldDB" id="A0AAE1LTT6"/>
<dbReference type="InterPro" id="IPR012947">
    <property type="entry name" value="tRNA_SAD"/>
</dbReference>
<dbReference type="PANTHER" id="PTHR43462">
    <property type="entry name" value="ALANYL-TRNA EDITING PROTEIN"/>
    <property type="match status" value="1"/>
</dbReference>
<dbReference type="Proteomes" id="UP001219518">
    <property type="component" value="Unassembled WGS sequence"/>
</dbReference>
<dbReference type="SUPFAM" id="SSF55186">
    <property type="entry name" value="ThrRS/AlaRS common domain"/>
    <property type="match status" value="1"/>
</dbReference>
<evidence type="ECO:0000256" key="4">
    <source>
        <dbReference type="ARBA" id="ARBA00022490"/>
    </source>
</evidence>
<dbReference type="InterPro" id="IPR009000">
    <property type="entry name" value="Transl_B-barrel_sf"/>
</dbReference>
<dbReference type="InterPro" id="IPR018165">
    <property type="entry name" value="Ala-tRNA-synth_IIc_core"/>
</dbReference>
<dbReference type="PROSITE" id="PS50860">
    <property type="entry name" value="AA_TRNA_LIGASE_II_ALA"/>
    <property type="match status" value="1"/>
</dbReference>
<dbReference type="FunFam" id="3.30.980.10:FF:000007">
    <property type="entry name" value="alanyl-tRNA editing protein Aarsd1"/>
    <property type="match status" value="1"/>
</dbReference>
<comment type="subcellular location">
    <subcellularLocation>
        <location evidence="2">Cytoplasm</location>
    </subcellularLocation>
</comment>
<evidence type="ECO:0000256" key="2">
    <source>
        <dbReference type="ARBA" id="ARBA00004496"/>
    </source>
</evidence>
<dbReference type="GO" id="GO:0006419">
    <property type="term" value="P:alanyl-tRNA aminoacylation"/>
    <property type="evidence" value="ECO:0007669"/>
    <property type="project" value="InterPro"/>
</dbReference>
<keyword evidence="7" id="KW-0648">Protein biosynthesis</keyword>
<dbReference type="PANTHER" id="PTHR43462:SF1">
    <property type="entry name" value="ALANYL-TRNA EDITING PROTEIN AARSD1"/>
    <property type="match status" value="1"/>
</dbReference>
<comment type="cofactor">
    <cofactor evidence="1">
        <name>Zn(2+)</name>
        <dbReference type="ChEBI" id="CHEBI:29105"/>
    </cofactor>
</comment>
<feature type="domain" description="Alanyl-transfer RNA synthetases family profile" evidence="9">
    <location>
        <begin position="1"/>
        <end position="251"/>
    </location>
</feature>
<evidence type="ECO:0000256" key="1">
    <source>
        <dbReference type="ARBA" id="ARBA00001947"/>
    </source>
</evidence>
<comment type="similarity">
    <text evidence="3">Belongs to the class-II aminoacyl-tRNA synthetase family. Alax-L subfamily.</text>
</comment>
<protein>
    <submittedName>
        <fullName evidence="10">Alanyl-tRNA editing protein Aarsd1-B</fullName>
    </submittedName>
</protein>
<dbReference type="InterPro" id="IPR051335">
    <property type="entry name" value="Alanyl-tRNA_Editing_Enzymes"/>
</dbReference>
<keyword evidence="4" id="KW-0963">Cytoplasm</keyword>
<dbReference type="Gene3D" id="3.30.980.10">
    <property type="entry name" value="Threonyl-trna Synthetase, Chain A, domain 2"/>
    <property type="match status" value="1"/>
</dbReference>
<dbReference type="SMART" id="SM00863">
    <property type="entry name" value="tRNA_SAD"/>
    <property type="match status" value="1"/>
</dbReference>
<sequence length="405" mass="45732">MVFACQRDSFLREFITSVSSCKEAKISCVKNGKKEVIDGFEVVLDDTILFPEGGGQPWDLGTIAEKEIIQVVRRGAEAVHMLYEPLQVGEKVTVKLDWDRRLDHMQQHSGQHLITAVIDAEYGYATSSWWLGEEISYLELDTPSMSPNQLSHVEALVNQYIRECRPVTVTVYESTDPELKKARTRGLPEDHVGLVRLVSIKDLDNNMCCGTHVSNLSQLQMIKLTGVEKGKKNKVKLNFLSGNRVLKKMEEFLIREEALSNLLQNKGSMHVQLTEKIQDSLRSTTKNLQTVLRELAVVEAQKLKKTNPMPKFYIIHRKEADMDFVSAFLREFSNEDTLVLLVVGEEPVVQIVLHGKPDIVGSIGPRLSEIMCGKGFGKGQKYQAKVGKLKLREAADIMEEVFKNM</sequence>
<comment type="caution">
    <text evidence="10">The sequence shown here is derived from an EMBL/GenBank/DDBJ whole genome shotgun (WGS) entry which is preliminary data.</text>
</comment>
<keyword evidence="11" id="KW-1185">Reference proteome</keyword>
<proteinExistence type="inferred from homology"/>
<dbReference type="InterPro" id="IPR018163">
    <property type="entry name" value="Thr/Ala-tRNA-synth_IIc_edit"/>
</dbReference>
<dbReference type="Gene3D" id="2.40.30.130">
    <property type="match status" value="1"/>
</dbReference>
<evidence type="ECO:0000313" key="10">
    <source>
        <dbReference type="EMBL" id="KAK3932391.1"/>
    </source>
</evidence>
<evidence type="ECO:0000256" key="3">
    <source>
        <dbReference type="ARBA" id="ARBA00008429"/>
    </source>
</evidence>
<evidence type="ECO:0000256" key="6">
    <source>
        <dbReference type="ARBA" id="ARBA00022833"/>
    </source>
</evidence>
<keyword evidence="5" id="KW-0479">Metal-binding</keyword>
<dbReference type="GO" id="GO:0004813">
    <property type="term" value="F:alanine-tRNA ligase activity"/>
    <property type="evidence" value="ECO:0007669"/>
    <property type="project" value="InterPro"/>
</dbReference>
<gene>
    <name evidence="10" type="ORF">KUF71_012568</name>
</gene>
<reference evidence="10" key="2">
    <citation type="journal article" date="2023" name="BMC Genomics">
        <title>Pest status, molecular evolution, and epigenetic factors derived from the genome assembly of Frankliniella fusca, a thysanopteran phytovirus vector.</title>
        <authorList>
            <person name="Catto M.A."/>
            <person name="Labadie P.E."/>
            <person name="Jacobson A.L."/>
            <person name="Kennedy G.G."/>
            <person name="Srinivasan R."/>
            <person name="Hunt B.G."/>
        </authorList>
    </citation>
    <scope>NUCLEOTIDE SEQUENCE</scope>
    <source>
        <strain evidence="10">PL_HMW_Pooled</strain>
    </source>
</reference>
<dbReference type="GO" id="GO:0046872">
    <property type="term" value="F:metal ion binding"/>
    <property type="evidence" value="ECO:0007669"/>
    <property type="project" value="UniProtKB-KW"/>
</dbReference>
<dbReference type="GO" id="GO:0003676">
    <property type="term" value="F:nucleic acid binding"/>
    <property type="evidence" value="ECO:0007669"/>
    <property type="project" value="InterPro"/>
</dbReference>
<evidence type="ECO:0000259" key="9">
    <source>
        <dbReference type="PROSITE" id="PS50860"/>
    </source>
</evidence>
<dbReference type="SUPFAM" id="SSF50447">
    <property type="entry name" value="Translation proteins"/>
    <property type="match status" value="1"/>
</dbReference>
<dbReference type="GO" id="GO:0002196">
    <property type="term" value="F:Ser-tRNA(Ala) deacylase activity"/>
    <property type="evidence" value="ECO:0007669"/>
    <property type="project" value="TreeGrafter"/>
</dbReference>
<reference evidence="10" key="1">
    <citation type="submission" date="2021-07" db="EMBL/GenBank/DDBJ databases">
        <authorList>
            <person name="Catto M.A."/>
            <person name="Jacobson A."/>
            <person name="Kennedy G."/>
            <person name="Labadie P."/>
            <person name="Hunt B.G."/>
            <person name="Srinivasan R."/>
        </authorList>
    </citation>
    <scope>NUCLEOTIDE SEQUENCE</scope>
    <source>
        <strain evidence="10">PL_HMW_Pooled</strain>
        <tissue evidence="10">Head</tissue>
    </source>
</reference>
<accession>A0AAE1LTT6</accession>
<dbReference type="EMBL" id="JAHWGI010001436">
    <property type="protein sequence ID" value="KAK3932391.1"/>
    <property type="molecule type" value="Genomic_DNA"/>
</dbReference>
<dbReference type="FunFam" id="2.40.30.130:FF:000003">
    <property type="entry name" value="alanyl-tRNA editing protein Aarsd1"/>
    <property type="match status" value="1"/>
</dbReference>
<evidence type="ECO:0000256" key="7">
    <source>
        <dbReference type="ARBA" id="ARBA00022917"/>
    </source>
</evidence>
<keyword evidence="6" id="KW-0862">Zinc</keyword>
<dbReference type="GO" id="GO:0005524">
    <property type="term" value="F:ATP binding"/>
    <property type="evidence" value="ECO:0007669"/>
    <property type="project" value="InterPro"/>
</dbReference>
<dbReference type="Pfam" id="PF07973">
    <property type="entry name" value="tRNA_SAD"/>
    <property type="match status" value="1"/>
</dbReference>